<protein>
    <submittedName>
        <fullName evidence="2">Type II secretion system protein</fullName>
    </submittedName>
</protein>
<evidence type="ECO:0000313" key="2">
    <source>
        <dbReference type="EMBL" id="RXS94407.1"/>
    </source>
</evidence>
<reference evidence="2 3" key="1">
    <citation type="journal article" date="2016" name="Int. J. Syst. Evol. Microbiol.">
        <title>Acidipila dinghuensis sp. nov., an acidobacterium isolated from forest soil.</title>
        <authorList>
            <person name="Jiang Y.W."/>
            <person name="Wang J."/>
            <person name="Chen M.H."/>
            <person name="Lv Y.Y."/>
            <person name="Qiu L.H."/>
        </authorList>
    </citation>
    <scope>NUCLEOTIDE SEQUENCE [LARGE SCALE GENOMIC DNA]</scope>
    <source>
        <strain evidence="2 3">DHOF10</strain>
    </source>
</reference>
<dbReference type="Proteomes" id="UP000290253">
    <property type="component" value="Unassembled WGS sequence"/>
</dbReference>
<evidence type="ECO:0000256" key="1">
    <source>
        <dbReference type="SAM" id="Phobius"/>
    </source>
</evidence>
<dbReference type="EMBL" id="SDMK01000003">
    <property type="protein sequence ID" value="RXS94407.1"/>
    <property type="molecule type" value="Genomic_DNA"/>
</dbReference>
<keyword evidence="1" id="KW-0812">Transmembrane</keyword>
<dbReference type="Gene3D" id="3.30.700.10">
    <property type="entry name" value="Glycoprotein, Type 4 Pilin"/>
    <property type="match status" value="1"/>
</dbReference>
<keyword evidence="1" id="KW-1133">Transmembrane helix</keyword>
<dbReference type="RefSeq" id="WP_129209145.1">
    <property type="nucleotide sequence ID" value="NZ_BMGU01000005.1"/>
</dbReference>
<keyword evidence="1" id="KW-0472">Membrane</keyword>
<dbReference type="InterPro" id="IPR012902">
    <property type="entry name" value="N_methyl_site"/>
</dbReference>
<dbReference type="InterPro" id="IPR045584">
    <property type="entry name" value="Pilin-like"/>
</dbReference>
<gene>
    <name evidence="2" type="ORF">ESZ00_15135</name>
</gene>
<dbReference type="SUPFAM" id="SSF54523">
    <property type="entry name" value="Pili subunits"/>
    <property type="match status" value="1"/>
</dbReference>
<keyword evidence="3" id="KW-1185">Reference proteome</keyword>
<dbReference type="NCBIfam" id="TIGR02532">
    <property type="entry name" value="IV_pilin_GFxxxE"/>
    <property type="match status" value="1"/>
</dbReference>
<feature type="transmembrane region" description="Helical" evidence="1">
    <location>
        <begin position="26"/>
        <end position="46"/>
    </location>
</feature>
<sequence length="181" mass="19466">MTRLVLLSLLSRRKRRGIVPDAEAGFTLMELLIVISIMLILMLIAIPNFAGMKMQANETSAIQSLRAIYEAQIQYQTTYPQNGFASNLQELGGDPKSGAPTATSAQLLQGDLTGGQKSGYTFTIVNTTKTTVNNQDMYTGYEVTAVPQAVGKTGHSGFCIDQQGEVRKDPTGGTNCTVALQ</sequence>
<accession>A0A4Q1SBM2</accession>
<evidence type="ECO:0000313" key="3">
    <source>
        <dbReference type="Proteomes" id="UP000290253"/>
    </source>
</evidence>
<dbReference type="OrthoDB" id="120207at2"/>
<name>A0A4Q1SBM2_9BACT</name>
<dbReference type="Pfam" id="PF07963">
    <property type="entry name" value="N_methyl"/>
    <property type="match status" value="1"/>
</dbReference>
<dbReference type="AlphaFoldDB" id="A0A4Q1SBM2"/>
<comment type="caution">
    <text evidence="2">The sequence shown here is derived from an EMBL/GenBank/DDBJ whole genome shotgun (WGS) entry which is preliminary data.</text>
</comment>
<proteinExistence type="predicted"/>
<organism evidence="2 3">
    <name type="scientific">Silvibacterium dinghuense</name>
    <dbReference type="NCBI Taxonomy" id="1560006"/>
    <lineage>
        <taxon>Bacteria</taxon>
        <taxon>Pseudomonadati</taxon>
        <taxon>Acidobacteriota</taxon>
        <taxon>Terriglobia</taxon>
        <taxon>Terriglobales</taxon>
        <taxon>Acidobacteriaceae</taxon>
        <taxon>Silvibacterium</taxon>
    </lineage>
</organism>